<feature type="region of interest" description="Disordered" evidence="1">
    <location>
        <begin position="230"/>
        <end position="252"/>
    </location>
</feature>
<reference evidence="4" key="1">
    <citation type="submission" date="2016-10" db="EMBL/GenBank/DDBJ databases">
        <authorList>
            <person name="Varghese N."/>
            <person name="Submissions S."/>
        </authorList>
    </citation>
    <scope>NUCLEOTIDE SEQUENCE [LARGE SCALE GENOMIC DNA]</scope>
    <source>
        <strain evidence="4">CGMCC 1.12041</strain>
    </source>
</reference>
<dbReference type="SUPFAM" id="SSF50630">
    <property type="entry name" value="Acid proteases"/>
    <property type="match status" value="1"/>
</dbReference>
<accession>A0A1I1X6D5</accession>
<dbReference type="RefSeq" id="WP_091877609.1">
    <property type="nucleotide sequence ID" value="NZ_FOLD01000057.1"/>
</dbReference>
<name>A0A1I1X6D5_9BURK</name>
<keyword evidence="3" id="KW-0378">Hydrolase</keyword>
<dbReference type="Proteomes" id="UP000198639">
    <property type="component" value="Unassembled WGS sequence"/>
</dbReference>
<evidence type="ECO:0000313" key="4">
    <source>
        <dbReference type="Proteomes" id="UP000198639"/>
    </source>
</evidence>
<feature type="signal peptide" evidence="2">
    <location>
        <begin position="1"/>
        <end position="29"/>
    </location>
</feature>
<keyword evidence="3" id="KW-0645">Protease</keyword>
<feature type="chain" id="PRO_5011492569" evidence="2">
    <location>
        <begin position="30"/>
        <end position="337"/>
    </location>
</feature>
<keyword evidence="2" id="KW-0732">Signal</keyword>
<dbReference type="GO" id="GO:0006508">
    <property type="term" value="P:proteolysis"/>
    <property type="evidence" value="ECO:0007669"/>
    <property type="project" value="UniProtKB-KW"/>
</dbReference>
<dbReference type="EMBL" id="FOLD01000057">
    <property type="protein sequence ID" value="SFE01263.1"/>
    <property type="molecule type" value="Genomic_DNA"/>
</dbReference>
<sequence length="337" mass="36297">MTFARPALPLSLLRSAVCAGLLASQAAFASALPARCDMGEQALLPLTFTEDMRPVGQATINGAAVPVMLSTAAPEAVVMNKKVLERLNIAVRSTTSTMFSSNERNDTGVDIVRDLSLASIKDFSFGLSGSRDGTYMVEDFMDDSFGVRIGAGSLLKTDLEVALDAGYLKSFRPNGCIGEHLAYWDPQAVAVPGFVDSWKRDPRIVFQVRVGGTNVMALLSTATPHSYLPKSTADRLGLTPGSPGAEREQALPGHAADKPVWKVPVPLMSIGALEVKDLDLRLMDLPHSGEIMVLGADFLHRHRVYIAMSQNKIYFSPITTPRAMKRGSVQVIPQAIN</sequence>
<dbReference type="GO" id="GO:0008233">
    <property type="term" value="F:peptidase activity"/>
    <property type="evidence" value="ECO:0007669"/>
    <property type="project" value="UniProtKB-KW"/>
</dbReference>
<organism evidence="3 4">
    <name type="scientific">Massilia yuzhufengensis</name>
    <dbReference type="NCBI Taxonomy" id="1164594"/>
    <lineage>
        <taxon>Bacteria</taxon>
        <taxon>Pseudomonadati</taxon>
        <taxon>Pseudomonadota</taxon>
        <taxon>Betaproteobacteria</taxon>
        <taxon>Burkholderiales</taxon>
        <taxon>Oxalobacteraceae</taxon>
        <taxon>Telluria group</taxon>
        <taxon>Massilia</taxon>
    </lineage>
</organism>
<dbReference type="Gene3D" id="2.40.70.10">
    <property type="entry name" value="Acid Proteases"/>
    <property type="match status" value="1"/>
</dbReference>
<dbReference type="InterPro" id="IPR021109">
    <property type="entry name" value="Peptidase_aspartic_dom_sf"/>
</dbReference>
<evidence type="ECO:0000313" key="3">
    <source>
        <dbReference type="EMBL" id="SFE01263.1"/>
    </source>
</evidence>
<protein>
    <submittedName>
        <fullName evidence="3">Aspartyl protease</fullName>
    </submittedName>
</protein>
<dbReference type="OrthoDB" id="8755602at2"/>
<evidence type="ECO:0000256" key="2">
    <source>
        <dbReference type="SAM" id="SignalP"/>
    </source>
</evidence>
<proteinExistence type="predicted"/>
<keyword evidence="4" id="KW-1185">Reference proteome</keyword>
<dbReference type="AlphaFoldDB" id="A0A1I1X6D5"/>
<evidence type="ECO:0000256" key="1">
    <source>
        <dbReference type="SAM" id="MobiDB-lite"/>
    </source>
</evidence>
<dbReference type="Pfam" id="PF13650">
    <property type="entry name" value="Asp_protease_2"/>
    <property type="match status" value="1"/>
</dbReference>
<gene>
    <name evidence="3" type="ORF">SAMN05216204_1575</name>
</gene>